<sequence length="97" mass="11594">MVNKTFSNNIKQVDIVLRFVENYPILSYKIQFLLHRDIFSTDGSTPKHFSSKIMDINTRHQQIYFENYRMILSICRSSSNKHILYRHLIPINSSQQM</sequence>
<evidence type="ECO:0000313" key="1">
    <source>
        <dbReference type="EMBL" id="CAF3419871.1"/>
    </source>
</evidence>
<evidence type="ECO:0000313" key="3">
    <source>
        <dbReference type="EMBL" id="CAF3781418.1"/>
    </source>
</evidence>
<evidence type="ECO:0000313" key="4">
    <source>
        <dbReference type="Proteomes" id="UP000663872"/>
    </source>
</evidence>
<gene>
    <name evidence="3" type="ORF">FME351_LOCUS32523</name>
    <name evidence="2" type="ORF">GRG538_LOCUS30297</name>
    <name evidence="1" type="ORF">LUA448_LOCUS19323</name>
</gene>
<proteinExistence type="predicted"/>
<name>A0A818WUX5_9BILA</name>
<dbReference type="EMBL" id="CAJNYT010005366">
    <property type="protein sequence ID" value="CAF3731547.1"/>
    <property type="molecule type" value="Genomic_DNA"/>
</dbReference>
<dbReference type="EMBL" id="CAJNYU010004660">
    <property type="protein sequence ID" value="CAF3781418.1"/>
    <property type="molecule type" value="Genomic_DNA"/>
</dbReference>
<evidence type="ECO:0000313" key="2">
    <source>
        <dbReference type="EMBL" id="CAF3731547.1"/>
    </source>
</evidence>
<protein>
    <submittedName>
        <fullName evidence="2">Uncharacterized protein</fullName>
    </submittedName>
</protein>
<dbReference type="Proteomes" id="UP000663869">
    <property type="component" value="Unassembled WGS sequence"/>
</dbReference>
<comment type="caution">
    <text evidence="2">The sequence shown here is derived from an EMBL/GenBank/DDBJ whole genome shotgun (WGS) entry which is preliminary data.</text>
</comment>
<organism evidence="2 4">
    <name type="scientific">Rotaria socialis</name>
    <dbReference type="NCBI Taxonomy" id="392032"/>
    <lineage>
        <taxon>Eukaryota</taxon>
        <taxon>Metazoa</taxon>
        <taxon>Spiralia</taxon>
        <taxon>Gnathifera</taxon>
        <taxon>Rotifera</taxon>
        <taxon>Eurotatoria</taxon>
        <taxon>Bdelloidea</taxon>
        <taxon>Philodinida</taxon>
        <taxon>Philodinidae</taxon>
        <taxon>Rotaria</taxon>
    </lineage>
</organism>
<dbReference type="Proteomes" id="UP000663833">
    <property type="component" value="Unassembled WGS sequence"/>
</dbReference>
<accession>A0A818WUX5</accession>
<dbReference type="AlphaFoldDB" id="A0A818WUX5"/>
<dbReference type="Proteomes" id="UP000663872">
    <property type="component" value="Unassembled WGS sequence"/>
</dbReference>
<reference evidence="2" key="1">
    <citation type="submission" date="2021-02" db="EMBL/GenBank/DDBJ databases">
        <authorList>
            <person name="Nowell W R."/>
        </authorList>
    </citation>
    <scope>NUCLEOTIDE SEQUENCE</scope>
</reference>
<dbReference type="EMBL" id="CAJNYD010002448">
    <property type="protein sequence ID" value="CAF3419871.1"/>
    <property type="molecule type" value="Genomic_DNA"/>
</dbReference>